<accession>A0A1X2G7F6</accession>
<protein>
    <submittedName>
        <fullName evidence="2">Uncharacterized protein</fullName>
    </submittedName>
</protein>
<keyword evidence="3" id="KW-1185">Reference proteome</keyword>
<dbReference type="AlphaFoldDB" id="A0A1X2G7F6"/>
<feature type="compositionally biased region" description="Basic and acidic residues" evidence="1">
    <location>
        <begin position="19"/>
        <end position="29"/>
    </location>
</feature>
<dbReference type="STRING" id="101127.A0A1X2G7F6"/>
<evidence type="ECO:0000313" key="2">
    <source>
        <dbReference type="EMBL" id="ORX47028.1"/>
    </source>
</evidence>
<dbReference type="EMBL" id="MCGT01000035">
    <property type="protein sequence ID" value="ORX47028.1"/>
    <property type="molecule type" value="Genomic_DNA"/>
</dbReference>
<reference evidence="2 3" key="1">
    <citation type="submission" date="2016-07" db="EMBL/GenBank/DDBJ databases">
        <title>Pervasive Adenine N6-methylation of Active Genes in Fungi.</title>
        <authorList>
            <consortium name="DOE Joint Genome Institute"/>
            <person name="Mondo S.J."/>
            <person name="Dannebaum R.O."/>
            <person name="Kuo R.C."/>
            <person name="Labutti K."/>
            <person name="Haridas S."/>
            <person name="Kuo A."/>
            <person name="Salamov A."/>
            <person name="Ahrendt S.R."/>
            <person name="Lipzen A."/>
            <person name="Sullivan W."/>
            <person name="Andreopoulos W.B."/>
            <person name="Clum A."/>
            <person name="Lindquist E."/>
            <person name="Daum C."/>
            <person name="Ramamoorthy G.K."/>
            <person name="Gryganskyi A."/>
            <person name="Culley D."/>
            <person name="Magnuson J.K."/>
            <person name="James T.Y."/>
            <person name="O'Malley M.A."/>
            <person name="Stajich J.E."/>
            <person name="Spatafora J.W."/>
            <person name="Visel A."/>
            <person name="Grigoriev I.V."/>
        </authorList>
    </citation>
    <scope>NUCLEOTIDE SEQUENCE [LARGE SCALE GENOMIC DNA]</scope>
    <source>
        <strain evidence="2 3">NRRL 3301</strain>
    </source>
</reference>
<dbReference type="Proteomes" id="UP000242146">
    <property type="component" value="Unassembled WGS sequence"/>
</dbReference>
<gene>
    <name evidence="2" type="ORF">DM01DRAFT_1145694</name>
</gene>
<organism evidence="2 3">
    <name type="scientific">Hesseltinella vesiculosa</name>
    <dbReference type="NCBI Taxonomy" id="101127"/>
    <lineage>
        <taxon>Eukaryota</taxon>
        <taxon>Fungi</taxon>
        <taxon>Fungi incertae sedis</taxon>
        <taxon>Mucoromycota</taxon>
        <taxon>Mucoromycotina</taxon>
        <taxon>Mucoromycetes</taxon>
        <taxon>Mucorales</taxon>
        <taxon>Cunninghamellaceae</taxon>
        <taxon>Hesseltinella</taxon>
    </lineage>
</organism>
<sequence length="86" mass="9608">MKKERQRTGRSASTSKRKQGLDEKMDKQAARSAFEASLPKYGAPHPCTTCLNEAFKLEKQGDHYAAETTCGCQDPFKVLKLKMSIV</sequence>
<feature type="region of interest" description="Disordered" evidence="1">
    <location>
        <begin position="1"/>
        <end position="33"/>
    </location>
</feature>
<name>A0A1X2G7F6_9FUNG</name>
<comment type="caution">
    <text evidence="2">The sequence shown here is derived from an EMBL/GenBank/DDBJ whole genome shotgun (WGS) entry which is preliminary data.</text>
</comment>
<evidence type="ECO:0000256" key="1">
    <source>
        <dbReference type="SAM" id="MobiDB-lite"/>
    </source>
</evidence>
<proteinExistence type="predicted"/>
<evidence type="ECO:0000313" key="3">
    <source>
        <dbReference type="Proteomes" id="UP000242146"/>
    </source>
</evidence>